<evidence type="ECO:0000313" key="2">
    <source>
        <dbReference type="Proteomes" id="UP000324222"/>
    </source>
</evidence>
<dbReference type="EMBL" id="VSRR010000136">
    <property type="protein sequence ID" value="MPC10907.1"/>
    <property type="molecule type" value="Genomic_DNA"/>
</dbReference>
<dbReference type="AlphaFoldDB" id="A0A5B7CMQ3"/>
<comment type="caution">
    <text evidence="1">The sequence shown here is derived from an EMBL/GenBank/DDBJ whole genome shotgun (WGS) entry which is preliminary data.</text>
</comment>
<name>A0A5B7CMQ3_PORTR</name>
<organism evidence="1 2">
    <name type="scientific">Portunus trituberculatus</name>
    <name type="common">Swimming crab</name>
    <name type="synonym">Neptunus trituberculatus</name>
    <dbReference type="NCBI Taxonomy" id="210409"/>
    <lineage>
        <taxon>Eukaryota</taxon>
        <taxon>Metazoa</taxon>
        <taxon>Ecdysozoa</taxon>
        <taxon>Arthropoda</taxon>
        <taxon>Crustacea</taxon>
        <taxon>Multicrustacea</taxon>
        <taxon>Malacostraca</taxon>
        <taxon>Eumalacostraca</taxon>
        <taxon>Eucarida</taxon>
        <taxon>Decapoda</taxon>
        <taxon>Pleocyemata</taxon>
        <taxon>Brachyura</taxon>
        <taxon>Eubrachyura</taxon>
        <taxon>Portunoidea</taxon>
        <taxon>Portunidae</taxon>
        <taxon>Portuninae</taxon>
        <taxon>Portunus</taxon>
    </lineage>
</organism>
<reference evidence="1 2" key="1">
    <citation type="submission" date="2019-05" db="EMBL/GenBank/DDBJ databases">
        <title>Another draft genome of Portunus trituberculatus and its Hox gene families provides insights of decapod evolution.</title>
        <authorList>
            <person name="Jeong J.-H."/>
            <person name="Song I."/>
            <person name="Kim S."/>
            <person name="Choi T."/>
            <person name="Kim D."/>
            <person name="Ryu S."/>
            <person name="Kim W."/>
        </authorList>
    </citation>
    <scope>NUCLEOTIDE SEQUENCE [LARGE SCALE GENOMIC DNA]</scope>
    <source>
        <tissue evidence="1">Muscle</tissue>
    </source>
</reference>
<proteinExistence type="predicted"/>
<accession>A0A5B7CMQ3</accession>
<evidence type="ECO:0000313" key="1">
    <source>
        <dbReference type="EMBL" id="MPC10907.1"/>
    </source>
</evidence>
<sequence>MNPDLWPTPMPFSYQSPYLQNVLEVRTGCWPGPGGEEQVYDGEASGGPSMVVTRGEVKRYVRGDLTHPPNLPRKFHLGREWQRRLT</sequence>
<protein>
    <submittedName>
        <fullName evidence="1">Uncharacterized protein</fullName>
    </submittedName>
</protein>
<gene>
    <name evidence="1" type="ORF">E2C01_003552</name>
</gene>
<dbReference type="Proteomes" id="UP000324222">
    <property type="component" value="Unassembled WGS sequence"/>
</dbReference>
<keyword evidence="2" id="KW-1185">Reference proteome</keyword>